<dbReference type="EMBL" id="JBJQND010000005">
    <property type="protein sequence ID" value="KAL3878053.1"/>
    <property type="molecule type" value="Genomic_DNA"/>
</dbReference>
<dbReference type="AlphaFoldDB" id="A0ABD3WZN9"/>
<name>A0ABD3WZN9_SINWO</name>
<evidence type="ECO:0000313" key="2">
    <source>
        <dbReference type="EMBL" id="KAL3878053.1"/>
    </source>
</evidence>
<feature type="chain" id="PRO_5044799179" evidence="1">
    <location>
        <begin position="25"/>
        <end position="192"/>
    </location>
</feature>
<sequence length="192" mass="19834">MNLSCAFSIVVLFVTGLNIPLVVSQTSTNVTSTNTTAASTSAKSTAANTTAASISNTTTVPNATAAASTSTPTSTSQISNAVCIEHTCNVSGCLTNASNTRNCTGPFCTMVQRFTVNQASYNITAGCASSCSAKDGVDGDFTVRTRCCQTDKCNNNDAQIVALTKNGGSASYQAPVWILSIMMFISAFEILM</sequence>
<comment type="caution">
    <text evidence="2">The sequence shown here is derived from an EMBL/GenBank/DDBJ whole genome shotgun (WGS) entry which is preliminary data.</text>
</comment>
<protein>
    <submittedName>
        <fullName evidence="2">Uncharacterized protein</fullName>
    </submittedName>
</protein>
<proteinExistence type="predicted"/>
<evidence type="ECO:0000256" key="1">
    <source>
        <dbReference type="SAM" id="SignalP"/>
    </source>
</evidence>
<accession>A0ABD3WZN9</accession>
<keyword evidence="1" id="KW-0732">Signal</keyword>
<gene>
    <name evidence="2" type="ORF">ACJMK2_035686</name>
</gene>
<dbReference type="Proteomes" id="UP001634394">
    <property type="component" value="Unassembled WGS sequence"/>
</dbReference>
<evidence type="ECO:0000313" key="3">
    <source>
        <dbReference type="Proteomes" id="UP001634394"/>
    </source>
</evidence>
<dbReference type="InterPro" id="IPR045860">
    <property type="entry name" value="Snake_toxin-like_sf"/>
</dbReference>
<dbReference type="SUPFAM" id="SSF57302">
    <property type="entry name" value="Snake toxin-like"/>
    <property type="match status" value="1"/>
</dbReference>
<keyword evidence="3" id="KW-1185">Reference proteome</keyword>
<organism evidence="2 3">
    <name type="scientific">Sinanodonta woodiana</name>
    <name type="common">Chinese pond mussel</name>
    <name type="synonym">Anodonta woodiana</name>
    <dbReference type="NCBI Taxonomy" id="1069815"/>
    <lineage>
        <taxon>Eukaryota</taxon>
        <taxon>Metazoa</taxon>
        <taxon>Spiralia</taxon>
        <taxon>Lophotrochozoa</taxon>
        <taxon>Mollusca</taxon>
        <taxon>Bivalvia</taxon>
        <taxon>Autobranchia</taxon>
        <taxon>Heteroconchia</taxon>
        <taxon>Palaeoheterodonta</taxon>
        <taxon>Unionida</taxon>
        <taxon>Unionoidea</taxon>
        <taxon>Unionidae</taxon>
        <taxon>Unioninae</taxon>
        <taxon>Sinanodonta</taxon>
    </lineage>
</organism>
<feature type="signal peptide" evidence="1">
    <location>
        <begin position="1"/>
        <end position="24"/>
    </location>
</feature>
<reference evidence="2 3" key="1">
    <citation type="submission" date="2024-11" db="EMBL/GenBank/DDBJ databases">
        <title>Chromosome-level genome assembly of the freshwater bivalve Anodonta woodiana.</title>
        <authorList>
            <person name="Chen X."/>
        </authorList>
    </citation>
    <scope>NUCLEOTIDE SEQUENCE [LARGE SCALE GENOMIC DNA]</scope>
    <source>
        <strain evidence="2">MN2024</strain>
        <tissue evidence="2">Gills</tissue>
    </source>
</reference>